<evidence type="ECO:0000256" key="3">
    <source>
        <dbReference type="ARBA" id="ARBA00022737"/>
    </source>
</evidence>
<feature type="compositionally biased region" description="Polar residues" evidence="12">
    <location>
        <begin position="949"/>
        <end position="961"/>
    </location>
</feature>
<accession>A0A2U1J384</accession>
<evidence type="ECO:0008006" key="19">
    <source>
        <dbReference type="Google" id="ProtNLM"/>
    </source>
</evidence>
<dbReference type="GO" id="GO:0003677">
    <property type="term" value="F:DNA binding"/>
    <property type="evidence" value="ECO:0007669"/>
    <property type="project" value="InterPro"/>
</dbReference>
<keyword evidence="3" id="KW-0677">Repeat</keyword>
<dbReference type="InterPro" id="IPR014001">
    <property type="entry name" value="Helicase_ATP-bd"/>
</dbReference>
<keyword evidence="9" id="KW-0943">RNA-mediated gene silencing</keyword>
<feature type="domain" description="Dicer dsRNA-binding fold" evidence="16">
    <location>
        <begin position="790"/>
        <end position="881"/>
    </location>
</feature>
<evidence type="ECO:0000259" key="13">
    <source>
        <dbReference type="PROSITE" id="PS50142"/>
    </source>
</evidence>
<dbReference type="GO" id="GO:0006396">
    <property type="term" value="P:RNA processing"/>
    <property type="evidence" value="ECO:0007669"/>
    <property type="project" value="InterPro"/>
</dbReference>
<dbReference type="InterPro" id="IPR005034">
    <property type="entry name" value="Dicer_dimerisation"/>
</dbReference>
<dbReference type="GO" id="GO:0046872">
    <property type="term" value="F:metal ion binding"/>
    <property type="evidence" value="ECO:0007669"/>
    <property type="project" value="UniProtKB-KW"/>
</dbReference>
<dbReference type="CDD" id="cd00593">
    <property type="entry name" value="RIBOc"/>
    <property type="match status" value="2"/>
</dbReference>
<dbReference type="SUPFAM" id="SSF69065">
    <property type="entry name" value="RNase III domain-like"/>
    <property type="match status" value="2"/>
</dbReference>
<dbReference type="Gene3D" id="3.30.160.380">
    <property type="entry name" value="Dicer dimerisation domain"/>
    <property type="match status" value="1"/>
</dbReference>
<dbReference type="SMART" id="SM00490">
    <property type="entry name" value="HELICc"/>
    <property type="match status" value="1"/>
</dbReference>
<evidence type="ECO:0000256" key="10">
    <source>
        <dbReference type="ARBA" id="ARBA00023211"/>
    </source>
</evidence>
<feature type="domain" description="Helicase C-terminal" evidence="15">
    <location>
        <begin position="516"/>
        <end position="691"/>
    </location>
</feature>
<feature type="compositionally biased region" description="Polar residues" evidence="12">
    <location>
        <begin position="1778"/>
        <end position="1822"/>
    </location>
</feature>
<dbReference type="GO" id="GO:0005524">
    <property type="term" value="F:ATP binding"/>
    <property type="evidence" value="ECO:0007669"/>
    <property type="project" value="UniProtKB-KW"/>
</dbReference>
<dbReference type="InterPro" id="IPR038248">
    <property type="entry name" value="Dicer_dimer_sf"/>
</dbReference>
<organism evidence="17 18">
    <name type="scientific">Smittium angustum</name>
    <dbReference type="NCBI Taxonomy" id="133377"/>
    <lineage>
        <taxon>Eukaryota</taxon>
        <taxon>Fungi</taxon>
        <taxon>Fungi incertae sedis</taxon>
        <taxon>Zoopagomycota</taxon>
        <taxon>Kickxellomycotina</taxon>
        <taxon>Harpellomycetes</taxon>
        <taxon>Harpellales</taxon>
        <taxon>Legeriomycetaceae</taxon>
        <taxon>Smittium</taxon>
    </lineage>
</organism>
<sequence length="2488" mass="283925">MNYNENNYHYGFQFEDEQNFENKDPHFQSNFFENKNTSEVPYLQLVDGNPILNFLYNSNNESNSKNNLNSNLFNNGDKNQKNKDFNSSFIDDFNLNGLTPRDYQIDLFLKSVNNNSIIVLETGAGKTLIASMIMEYFGKMEDLKLQNQKNIPENNQLENRKITLFLCNTTVIVEQQGYSIISSTRRKVKIYRTRGKHVSFKKNQWKESWESAEVHVMTSQTLLNCLRSGFVSVSDIKLLIFDECHHSRKGSPYNRIMREFYDLSPLESRPRVFGMTASTANASENVDYSIKRIEQSMDSKIYTVNAEDFMGLKSKHVNQVVLEYQLENSKTTNTFKKKCVTSYIFHSVQGWKIIEGVKQDLLYLKNEIGLFAMDALLAALGTYWSILQSKKSLTEISGNNSYRESKTMVNNQISIVKNNNPEEIEASLPPGGSRQLKTLVDDLKKYMESSPNCTKTLESANNYNMYNKTNNKEGIRHFEGNSYYWDHVSDYLTSKVNALLEYLIQFKPKSKNQSPTIETSGEVLTGIIFVNRRTTAIILANIIRSIHEFNFLSCEPFIGISGSRKKTSLQALNIASGTKKNFSQNEMADILNRFKSGNLNLLIATQVAEEGLDISRCNLVIRFDPALTLISYVQARGRARQTYSEYVVMVPKEFENMDTKTVLKLYPDIDKSSHCSLDHYFNLVNMESDLLKRCSESLENEDIGNKDNIGNDLVVGRLSKEILNKALEDNEGKDIVNEMVIDTDAVLPDNAKALLEGVALQIALSSFECDMSRVFFQIPNTGAQLTGQSAPQVLNTYVQSLPRDSHYRSKISYVTETRKPQFYRKVVLFPISSVIRKIYGPWSTDAKVAKMAAGFYATLVLYYYGALNDHLMPLESKKSIYKQSEKGSIILTAYGELQNIIGLKNVVLKYNPSLKHINHTNPPAPYTNNKNTTNSNGSSTQTPFPNPQPHNTNQFTNSTTQLKRKRSGLDSPAGHQKKIQKLMYENTNSIEFESFSPKHWVFPKIIKKNKSTNEPSTKPNDLVEAYAYSVDLNHPISNSYSGKEKTAEIVYESSNKEPELQKNSLGFQLIVFFTKPLPENLILPLYIDSSSFSPTYYKFDKLCSKYYENFEKEKPAIKKNIGLEKTRNNRIYLNWNKWESAVSYTSTIFSILSQNELRLDPSKASYAFAKPSDGFSKVLESYYFKRRSLLVEEISVLMPDPTLAIEKFHEITGKLPYLTDKDISWDSMDLINKKPVRLSIFPIHEWSHIFENHVLISDTDRYAVFKPDSIIKGTSIDNTISDIIDTQIQNLKEGQNNETFIQNNQETKAEISDRLKSLENLKSNIGAKAGKIRFLDYMFHYNLLHPSFPYHLFVDHPLIRIKKINLPISYLTSGAHLMNFENSGFYNADFRKPFEAPDFVPISQLSVFNDLAEENDADVNPDIFYDLENKSKFQSFDFKYLQLTEHEKEKIEGKLYSDVMIQLKVQIGVSGMLQVLPWSFDQIKKLSVLPSLMHRLNSDLIITDMVHSLNIPISPNSVKFTAKTTKNTGSSKQTKYKKSISLPSLNDYSLTGFQKKFFNTENMEAFETLFNNLLGFTDESESKNQSGINHFKANGIKNNSEMISSIKKDIRLEKDYSMLNTIPSWLIRSALTLQAASEDVNYQRLEILGDSVVKLIMATQLFAGLAPPISHEGILSSYTGFLVSNAFLAKISRATGICYATHNNRLERKDWIPVGPGWWKSLYPLPRTISHDSQPWSYKRGCPSLPDTKNSNFAAQYNNYSCRCTSNPVQEKRNNIEQTTRTNGLSSDNTTQVSDGQSGNISLSSPTGSNSKSDSINYTKQSDINKNKSELTKEENDYTDDEDLTQKEQEPEGISLKELSLFANLANIKKVNDRPKNHLISSHNGPEKGEGENTETKKPQSSTFENGNEYPNNNQKNVNGIEKFNIGQNVSNFNSQDTFVAQETNINNDSLANEDKEVNNKPNEYKSIVNRANAVSIEDLKRAVLIKPPMPLYAFFPTKRPPEYKINKVPLPLHKQHFLVKPPRHKTIKLQMKMQADIIESVLGAAYKFGGIECSFLTSKSLGLVNSNWNSWDDMTISYKSLIDNKKNLGDNFDITNNEFFGSKNLNSNTSDFRKKAEPIGKTVSQLELALEYKFKNPFLALEAITHSSVTNSMNCSYQRLEFLGDAVIAMLVTEYYYDRIISDSLLSQHIITLVKHIAVSNNFLGLLAHRHKLTRFLLYDNETLKNEIEFYEKTIDETIYSWKKGVKIEIPKSKIQDDDENDKDSDPEQDVYKNDFILPSEDKHIFGSKNNDLNVFKLNEPKASNTKNKYSKSFPEWTNFPSEIWQLTDPPKAMGDLLESLIGAIYVDSGFSLDSARKAFERLAIPAIERFAMRKLIEKYNKSYTEFLKQVLGVEGRYDGERLRKYIEKRDLLIPSLDDLKRIGSYGHVCFLISHKNTLLGFGYAKTPKRARFRASEHAIKNWDLSPTFSTQKLLESCCKCSSKHNF</sequence>
<feature type="domain" description="RNase III" evidence="13">
    <location>
        <begin position="2124"/>
        <end position="2351"/>
    </location>
</feature>
<dbReference type="Proteomes" id="UP000245591">
    <property type="component" value="Unassembled WGS sequence"/>
</dbReference>
<evidence type="ECO:0000256" key="12">
    <source>
        <dbReference type="SAM" id="MobiDB-lite"/>
    </source>
</evidence>
<evidence type="ECO:0000256" key="8">
    <source>
        <dbReference type="ARBA" id="ARBA00022842"/>
    </source>
</evidence>
<protein>
    <recommendedName>
        <fullName evidence="19">Dicer-like protein 1</fullName>
    </recommendedName>
</protein>
<feature type="domain" description="Helicase ATP-binding" evidence="14">
    <location>
        <begin position="107"/>
        <end position="297"/>
    </location>
</feature>
<keyword evidence="8" id="KW-0460">Magnesium</keyword>
<keyword evidence="6" id="KW-0347">Helicase</keyword>
<dbReference type="SMART" id="SM00487">
    <property type="entry name" value="DEXDc"/>
    <property type="match status" value="1"/>
</dbReference>
<feature type="domain" description="RNase III" evidence="13">
    <location>
        <begin position="1603"/>
        <end position="1697"/>
    </location>
</feature>
<dbReference type="Gene3D" id="3.40.50.300">
    <property type="entry name" value="P-loop containing nucleotide triphosphate hydrolases"/>
    <property type="match status" value="2"/>
</dbReference>
<dbReference type="PROSITE" id="PS51194">
    <property type="entry name" value="HELICASE_CTER"/>
    <property type="match status" value="1"/>
</dbReference>
<dbReference type="Pfam" id="PF03368">
    <property type="entry name" value="Dicer_dimer"/>
    <property type="match status" value="1"/>
</dbReference>
<feature type="compositionally biased region" description="Basic and acidic residues" evidence="12">
    <location>
        <begin position="1823"/>
        <end position="1836"/>
    </location>
</feature>
<evidence type="ECO:0000256" key="2">
    <source>
        <dbReference type="ARBA" id="ARBA00022723"/>
    </source>
</evidence>
<dbReference type="GO" id="GO:0031047">
    <property type="term" value="P:regulatory ncRNA-mediated gene silencing"/>
    <property type="evidence" value="ECO:0007669"/>
    <property type="project" value="UniProtKB-KW"/>
</dbReference>
<evidence type="ECO:0000256" key="11">
    <source>
        <dbReference type="PROSITE-ProRule" id="PRU00657"/>
    </source>
</evidence>
<evidence type="ECO:0000313" key="17">
    <source>
        <dbReference type="EMBL" id="PVZ99504.1"/>
    </source>
</evidence>
<dbReference type="GO" id="GO:0003723">
    <property type="term" value="F:RNA binding"/>
    <property type="evidence" value="ECO:0007669"/>
    <property type="project" value="UniProtKB-UniRule"/>
</dbReference>
<dbReference type="PANTHER" id="PTHR14950">
    <property type="entry name" value="DICER-RELATED"/>
    <property type="match status" value="1"/>
</dbReference>
<dbReference type="Pfam" id="PF00636">
    <property type="entry name" value="Ribonuclease_3"/>
    <property type="match status" value="2"/>
</dbReference>
<gene>
    <name evidence="17" type="ORF">BB558_004529</name>
</gene>
<keyword evidence="2" id="KW-0479">Metal-binding</keyword>
<evidence type="ECO:0000256" key="1">
    <source>
        <dbReference type="ARBA" id="ARBA00001936"/>
    </source>
</evidence>
<evidence type="ECO:0000256" key="9">
    <source>
        <dbReference type="ARBA" id="ARBA00023158"/>
    </source>
</evidence>
<comment type="similarity">
    <text evidence="11">Belongs to the helicase family. Dicer subfamily.</text>
</comment>
<evidence type="ECO:0000313" key="18">
    <source>
        <dbReference type="Proteomes" id="UP000245591"/>
    </source>
</evidence>
<feature type="region of interest" description="Disordered" evidence="12">
    <location>
        <begin position="918"/>
        <end position="975"/>
    </location>
</feature>
<proteinExistence type="inferred from homology"/>
<evidence type="ECO:0000259" key="15">
    <source>
        <dbReference type="PROSITE" id="PS51194"/>
    </source>
</evidence>
<feature type="compositionally biased region" description="Polar residues" evidence="12">
    <location>
        <begin position="1900"/>
        <end position="1917"/>
    </location>
</feature>
<evidence type="ECO:0000256" key="7">
    <source>
        <dbReference type="ARBA" id="ARBA00022840"/>
    </source>
</evidence>
<dbReference type="PROSITE" id="PS51327">
    <property type="entry name" value="DICER_DSRBF"/>
    <property type="match status" value="1"/>
</dbReference>
<dbReference type="SMART" id="SM00535">
    <property type="entry name" value="RIBOc"/>
    <property type="match status" value="2"/>
</dbReference>
<dbReference type="PROSITE" id="PS00517">
    <property type="entry name" value="RNASE_3_1"/>
    <property type="match status" value="1"/>
</dbReference>
<dbReference type="CDD" id="cd18034">
    <property type="entry name" value="DEXHc_dicer"/>
    <property type="match status" value="1"/>
</dbReference>
<keyword evidence="4" id="KW-0547">Nucleotide-binding</keyword>
<comment type="caution">
    <text evidence="17">The sequence shown here is derived from an EMBL/GenBank/DDBJ whole genome shotgun (WGS) entry which is preliminary data.</text>
</comment>
<name>A0A2U1J384_SMIAN</name>
<feature type="compositionally biased region" description="Low complexity" evidence="12">
    <location>
        <begin position="927"/>
        <end position="942"/>
    </location>
</feature>
<evidence type="ECO:0000259" key="16">
    <source>
        <dbReference type="PROSITE" id="PS51327"/>
    </source>
</evidence>
<feature type="compositionally biased region" description="Basic and acidic residues" evidence="12">
    <location>
        <begin position="1885"/>
        <end position="1898"/>
    </location>
</feature>
<dbReference type="PROSITE" id="PS51192">
    <property type="entry name" value="HELICASE_ATP_BIND_1"/>
    <property type="match status" value="1"/>
</dbReference>
<keyword evidence="11" id="KW-0694">RNA-binding</keyword>
<reference evidence="17 18" key="1">
    <citation type="journal article" date="2018" name="MBio">
        <title>Comparative Genomics Reveals the Core Gene Toolbox for the Fungus-Insect Symbiosis.</title>
        <authorList>
            <person name="Wang Y."/>
            <person name="Stata M."/>
            <person name="Wang W."/>
            <person name="Stajich J.E."/>
            <person name="White M.M."/>
            <person name="Moncalvo J.M."/>
        </authorList>
    </citation>
    <scope>NUCLEOTIDE SEQUENCE [LARGE SCALE GENOMIC DNA]</scope>
    <source>
        <strain evidence="17 18">AUS-126-30</strain>
    </source>
</reference>
<keyword evidence="18" id="KW-1185">Reference proteome</keyword>
<keyword evidence="5" id="KW-0378">Hydrolase</keyword>
<dbReference type="InterPro" id="IPR000999">
    <property type="entry name" value="RNase_III_dom"/>
</dbReference>
<dbReference type="PANTHER" id="PTHR14950:SF37">
    <property type="entry name" value="ENDORIBONUCLEASE DICER"/>
    <property type="match status" value="1"/>
</dbReference>
<keyword evidence="10" id="KW-0464">Manganese</keyword>
<dbReference type="PROSITE" id="PS50142">
    <property type="entry name" value="RNASE_3_2"/>
    <property type="match status" value="2"/>
</dbReference>
<comment type="cofactor">
    <cofactor evidence="1">
        <name>Mn(2+)</name>
        <dbReference type="ChEBI" id="CHEBI:29035"/>
    </cofactor>
</comment>
<evidence type="ECO:0000256" key="6">
    <source>
        <dbReference type="ARBA" id="ARBA00022806"/>
    </source>
</evidence>
<evidence type="ECO:0000256" key="4">
    <source>
        <dbReference type="ARBA" id="ARBA00022741"/>
    </source>
</evidence>
<dbReference type="InterPro" id="IPR036389">
    <property type="entry name" value="RNase_III_sf"/>
</dbReference>
<dbReference type="InterPro" id="IPR006935">
    <property type="entry name" value="Helicase/UvrB_N"/>
</dbReference>
<feature type="region of interest" description="Disordered" evidence="12">
    <location>
        <begin position="1874"/>
        <end position="1917"/>
    </location>
</feature>
<dbReference type="SUPFAM" id="SSF52540">
    <property type="entry name" value="P-loop containing nucleoside triphosphate hydrolases"/>
    <property type="match status" value="1"/>
</dbReference>
<dbReference type="GO" id="GO:0004525">
    <property type="term" value="F:ribonuclease III activity"/>
    <property type="evidence" value="ECO:0007669"/>
    <property type="project" value="InterPro"/>
</dbReference>
<dbReference type="GO" id="GO:0004386">
    <property type="term" value="F:helicase activity"/>
    <property type="evidence" value="ECO:0007669"/>
    <property type="project" value="UniProtKB-KW"/>
</dbReference>
<keyword evidence="7" id="KW-0067">ATP-binding</keyword>
<dbReference type="Pfam" id="PF04851">
    <property type="entry name" value="ResIII"/>
    <property type="match status" value="1"/>
</dbReference>
<dbReference type="Gene3D" id="1.10.1520.10">
    <property type="entry name" value="Ribonuclease III domain"/>
    <property type="match status" value="2"/>
</dbReference>
<dbReference type="Pfam" id="PF00271">
    <property type="entry name" value="Helicase_C"/>
    <property type="match status" value="1"/>
</dbReference>
<dbReference type="InterPro" id="IPR027417">
    <property type="entry name" value="P-loop_NTPase"/>
</dbReference>
<dbReference type="EMBL" id="MBFU01000431">
    <property type="protein sequence ID" value="PVZ99504.1"/>
    <property type="molecule type" value="Genomic_DNA"/>
</dbReference>
<feature type="region of interest" description="Disordered" evidence="12">
    <location>
        <begin position="1778"/>
        <end position="1852"/>
    </location>
</feature>
<dbReference type="InterPro" id="IPR001650">
    <property type="entry name" value="Helicase_C-like"/>
</dbReference>
<evidence type="ECO:0000256" key="5">
    <source>
        <dbReference type="ARBA" id="ARBA00022801"/>
    </source>
</evidence>
<evidence type="ECO:0000259" key="14">
    <source>
        <dbReference type="PROSITE" id="PS51192"/>
    </source>
</evidence>